<dbReference type="NCBIfam" id="TIGR00254">
    <property type="entry name" value="GGDEF"/>
    <property type="match status" value="1"/>
</dbReference>
<feature type="modified residue" description="4-aspartylphosphate" evidence="1">
    <location>
        <position position="86"/>
    </location>
</feature>
<dbReference type="PROSITE" id="PS50110">
    <property type="entry name" value="RESPONSE_REGULATORY"/>
    <property type="match status" value="1"/>
</dbReference>
<organism evidence="5 6">
    <name type="scientific">Catenovulum adriaticum</name>
    <dbReference type="NCBI Taxonomy" id="2984846"/>
    <lineage>
        <taxon>Bacteria</taxon>
        <taxon>Pseudomonadati</taxon>
        <taxon>Pseudomonadota</taxon>
        <taxon>Gammaproteobacteria</taxon>
        <taxon>Alteromonadales</taxon>
        <taxon>Alteromonadaceae</taxon>
        <taxon>Catenovulum</taxon>
    </lineage>
</organism>
<reference evidence="5" key="1">
    <citation type="submission" date="2022-10" db="EMBL/GenBank/DDBJ databases">
        <title>Catenovulum adriacola sp. nov. isolated in the Harbour of Susak.</title>
        <authorList>
            <person name="Schoch T."/>
            <person name="Reich S.J."/>
            <person name="Stoeferle S."/>
            <person name="Flaiz M."/>
            <person name="Kazda M."/>
            <person name="Riedel C.U."/>
            <person name="Duerre P."/>
        </authorList>
    </citation>
    <scope>NUCLEOTIDE SEQUENCE</scope>
    <source>
        <strain evidence="5">TS8</strain>
    </source>
</reference>
<dbReference type="SUPFAM" id="SSF52172">
    <property type="entry name" value="CheY-like"/>
    <property type="match status" value="1"/>
</dbReference>
<dbReference type="Pfam" id="PF00990">
    <property type="entry name" value="GGDEF"/>
    <property type="match status" value="1"/>
</dbReference>
<dbReference type="Gene3D" id="3.20.20.450">
    <property type="entry name" value="EAL domain"/>
    <property type="match status" value="1"/>
</dbReference>
<keyword evidence="6" id="KW-1185">Reference proteome</keyword>
<dbReference type="InterPro" id="IPR050706">
    <property type="entry name" value="Cyclic-di-GMP_PDE-like"/>
</dbReference>
<dbReference type="PROSITE" id="PS50883">
    <property type="entry name" value="EAL"/>
    <property type="match status" value="1"/>
</dbReference>
<dbReference type="Gene3D" id="3.30.70.270">
    <property type="match status" value="1"/>
</dbReference>
<dbReference type="InterPro" id="IPR011006">
    <property type="entry name" value="CheY-like_superfamily"/>
</dbReference>
<dbReference type="Gene3D" id="3.40.50.2300">
    <property type="match status" value="1"/>
</dbReference>
<dbReference type="RefSeq" id="WP_268075245.1">
    <property type="nucleotide sequence ID" value="NZ_CP109965.1"/>
</dbReference>
<dbReference type="SUPFAM" id="SSF55073">
    <property type="entry name" value="Nucleotide cyclase"/>
    <property type="match status" value="1"/>
</dbReference>
<evidence type="ECO:0000256" key="1">
    <source>
        <dbReference type="PROSITE-ProRule" id="PRU00169"/>
    </source>
</evidence>
<sequence>MSAHPSGNDNLFLFADEEEPQEEVNDTDNWHILIVDDDKEIHTVTQLALSGVKILGKSLFFGHAYSGRDSVVYLREHSDVAIILMDVVMESDNAGLDAIKQIRDVLHQHDTRIILRTGQPGYAPEEQIVQDYDINDYKTKTELTRSKLVTTIISALRSYKQLCQIKQNHVYLQQIVEASSHIQKQPQPEKFVQLVVSQFSQLLRLPLQGLLLVQTLNQSENRTYVVGATDEFESLTQQSLEQIDNGRIIHQVSLCLTQEDHQLNEHDTVLFIPGQKHHAALYLDSGIQRLEQRPYIDVFLSNISVALDNIKLIQQLKTTAYTDKLSGLYNRAGFIKAVNHYLQNEQMGDVIALIDISHFSEVNHGLSQEIGNLMLKACADRLAEQFSNHCQLARVNADVFGIIGSKETLNPESIESLFSFPLMVAEQRMPVYFNMGFLSRDDSTTTGLQALKRADIALNHAKKHNTQKYAYFDDTLEQKMAWRLGMAQQLRADFKAQKLQLWFQPQIDLQTTKVVGCEGLLRWPTENGNMISPDIFIPIAEHSGLIIEIGDWVIEQACREIKQLENLGITKIKISVNVSIAQFRDPTFSKKLVHTIESFNVNPELIELEITESILMNNPNAVINVLNQLKAHGIQIALDDFGTGFSSLSYLNKLPLSRMKIDRSFVQDMDSGNGKTIVQTILSLGQKLTLKTIAEGVETETQAQYLTELGCDIIQGYLYSKPLPPEDFKLFIEQSLK</sequence>
<dbReference type="PANTHER" id="PTHR33121:SF71">
    <property type="entry name" value="OXYGEN SENSOR PROTEIN DOSP"/>
    <property type="match status" value="1"/>
</dbReference>
<evidence type="ECO:0000259" key="4">
    <source>
        <dbReference type="PROSITE" id="PS50887"/>
    </source>
</evidence>
<evidence type="ECO:0000313" key="5">
    <source>
        <dbReference type="EMBL" id="WAJ70896.1"/>
    </source>
</evidence>
<dbReference type="SMART" id="SM00448">
    <property type="entry name" value="REC"/>
    <property type="match status" value="1"/>
</dbReference>
<evidence type="ECO:0000259" key="2">
    <source>
        <dbReference type="PROSITE" id="PS50110"/>
    </source>
</evidence>
<dbReference type="Pfam" id="PF11849">
    <property type="entry name" value="DUF3369"/>
    <property type="match status" value="1"/>
</dbReference>
<dbReference type="InterPro" id="IPR000160">
    <property type="entry name" value="GGDEF_dom"/>
</dbReference>
<dbReference type="InterPro" id="IPR001789">
    <property type="entry name" value="Sig_transdc_resp-reg_receiver"/>
</dbReference>
<evidence type="ECO:0000259" key="3">
    <source>
        <dbReference type="PROSITE" id="PS50883"/>
    </source>
</evidence>
<feature type="domain" description="GGDEF" evidence="4">
    <location>
        <begin position="347"/>
        <end position="474"/>
    </location>
</feature>
<protein>
    <submittedName>
        <fullName evidence="5">EAL domain-containing protein</fullName>
    </submittedName>
</protein>
<name>A0ABY7AP23_9ALTE</name>
<dbReference type="SMART" id="SM00267">
    <property type="entry name" value="GGDEF"/>
    <property type="match status" value="1"/>
</dbReference>
<evidence type="ECO:0000313" key="6">
    <source>
        <dbReference type="Proteomes" id="UP001163726"/>
    </source>
</evidence>
<dbReference type="PROSITE" id="PS50887">
    <property type="entry name" value="GGDEF"/>
    <property type="match status" value="1"/>
</dbReference>
<dbReference type="CDD" id="cd01948">
    <property type="entry name" value="EAL"/>
    <property type="match status" value="1"/>
</dbReference>
<gene>
    <name evidence="5" type="ORF">OLW01_03540</name>
</gene>
<dbReference type="Proteomes" id="UP001163726">
    <property type="component" value="Chromosome"/>
</dbReference>
<feature type="domain" description="EAL" evidence="3">
    <location>
        <begin position="483"/>
        <end position="736"/>
    </location>
</feature>
<dbReference type="InterPro" id="IPR043128">
    <property type="entry name" value="Rev_trsase/Diguanyl_cyclase"/>
</dbReference>
<feature type="domain" description="Response regulatory" evidence="2">
    <location>
        <begin position="31"/>
        <end position="155"/>
    </location>
</feature>
<dbReference type="InterPro" id="IPR029787">
    <property type="entry name" value="Nucleotide_cyclase"/>
</dbReference>
<dbReference type="InterPro" id="IPR035919">
    <property type="entry name" value="EAL_sf"/>
</dbReference>
<dbReference type="CDD" id="cd00156">
    <property type="entry name" value="REC"/>
    <property type="match status" value="1"/>
</dbReference>
<dbReference type="EMBL" id="CP109965">
    <property type="protein sequence ID" value="WAJ70896.1"/>
    <property type="molecule type" value="Genomic_DNA"/>
</dbReference>
<keyword evidence="1" id="KW-0597">Phosphoprotein</keyword>
<dbReference type="CDD" id="cd01949">
    <property type="entry name" value="GGDEF"/>
    <property type="match status" value="1"/>
</dbReference>
<dbReference type="InterPro" id="IPR001633">
    <property type="entry name" value="EAL_dom"/>
</dbReference>
<dbReference type="PANTHER" id="PTHR33121">
    <property type="entry name" value="CYCLIC DI-GMP PHOSPHODIESTERASE PDEF"/>
    <property type="match status" value="1"/>
</dbReference>
<dbReference type="Pfam" id="PF00563">
    <property type="entry name" value="EAL"/>
    <property type="match status" value="1"/>
</dbReference>
<accession>A0ABY7AP23</accession>
<dbReference type="InterPro" id="IPR021800">
    <property type="entry name" value="DUF3369"/>
</dbReference>
<proteinExistence type="predicted"/>
<dbReference type="SMART" id="SM00052">
    <property type="entry name" value="EAL"/>
    <property type="match status" value="1"/>
</dbReference>
<dbReference type="SUPFAM" id="SSF141868">
    <property type="entry name" value="EAL domain-like"/>
    <property type="match status" value="1"/>
</dbReference>